<keyword evidence="2" id="KW-1185">Reference proteome</keyword>
<feature type="transmembrane region" description="Helical" evidence="1">
    <location>
        <begin position="169"/>
        <end position="188"/>
    </location>
</feature>
<evidence type="ECO:0000313" key="2">
    <source>
        <dbReference type="Proteomes" id="UP000095282"/>
    </source>
</evidence>
<reference evidence="3" key="1">
    <citation type="submission" date="2016-11" db="UniProtKB">
        <authorList>
            <consortium name="WormBaseParasite"/>
        </authorList>
    </citation>
    <scope>IDENTIFICATION</scope>
</reference>
<organism evidence="2 3">
    <name type="scientific">Caenorhabditis tropicalis</name>
    <dbReference type="NCBI Taxonomy" id="1561998"/>
    <lineage>
        <taxon>Eukaryota</taxon>
        <taxon>Metazoa</taxon>
        <taxon>Ecdysozoa</taxon>
        <taxon>Nematoda</taxon>
        <taxon>Chromadorea</taxon>
        <taxon>Rhabditida</taxon>
        <taxon>Rhabditina</taxon>
        <taxon>Rhabditomorpha</taxon>
        <taxon>Rhabditoidea</taxon>
        <taxon>Rhabditidae</taxon>
        <taxon>Peloderinae</taxon>
        <taxon>Caenorhabditis</taxon>
    </lineage>
</organism>
<dbReference type="WBParaSite" id="Csp11.Scaffold629.g14199.t1">
    <property type="protein sequence ID" value="Csp11.Scaffold629.g14199.t1"/>
    <property type="gene ID" value="Csp11.Scaffold629.g14199"/>
</dbReference>
<feature type="transmembrane region" description="Helical" evidence="1">
    <location>
        <begin position="200"/>
        <end position="222"/>
    </location>
</feature>
<dbReference type="Proteomes" id="UP000095282">
    <property type="component" value="Unplaced"/>
</dbReference>
<name>A0A1I7U2J1_9PELO</name>
<feature type="transmembrane region" description="Helical" evidence="1">
    <location>
        <begin position="101"/>
        <end position="122"/>
    </location>
</feature>
<evidence type="ECO:0000256" key="1">
    <source>
        <dbReference type="SAM" id="Phobius"/>
    </source>
</evidence>
<keyword evidence="1" id="KW-1133">Transmembrane helix</keyword>
<dbReference type="AlphaFoldDB" id="A0A1I7U2J1"/>
<feature type="transmembrane region" description="Helical" evidence="1">
    <location>
        <begin position="134"/>
        <end position="157"/>
    </location>
</feature>
<keyword evidence="1" id="KW-0472">Membrane</keyword>
<evidence type="ECO:0000313" key="3">
    <source>
        <dbReference type="WBParaSite" id="Csp11.Scaffold629.g14199.t1"/>
    </source>
</evidence>
<dbReference type="eggNOG" id="ENOG502TJMT">
    <property type="taxonomic scope" value="Eukaryota"/>
</dbReference>
<sequence length="253" mass="29736">MFALPVIIDKDKLVYFLKDIWIFFIDPIYFILKHACNYTSVFPFLSNIVYWHVFPFLWTRTPFIMYEDSNTIKTALFLIYWLVFIFFLPIRVSCPKEQNIYTLKAGAIGLLVSSYLTLSLIILQEKGVDIEIYIQGAFVLASFSMSGFSSFWCDYYIQVPYDQMPYKRVNGYVVVIGIIHVLLTVIVLQFTTRYLECGSLLVASFFFSVDLYCIFTVDSYMIREHVYHKWDNNPEEGIIEHVVLKEKPDTVEH</sequence>
<protein>
    <submittedName>
        <fullName evidence="3">Post-GPI attachment to proteins factor 3</fullName>
    </submittedName>
</protein>
<proteinExistence type="predicted"/>
<feature type="transmembrane region" description="Helical" evidence="1">
    <location>
        <begin position="13"/>
        <end position="32"/>
    </location>
</feature>
<keyword evidence="1" id="KW-0812">Transmembrane</keyword>
<feature type="transmembrane region" description="Helical" evidence="1">
    <location>
        <begin position="39"/>
        <end position="58"/>
    </location>
</feature>
<feature type="transmembrane region" description="Helical" evidence="1">
    <location>
        <begin position="70"/>
        <end position="89"/>
    </location>
</feature>
<accession>A0A1I7U2J1</accession>